<evidence type="ECO:0000256" key="1">
    <source>
        <dbReference type="ARBA" id="ARBA00022574"/>
    </source>
</evidence>
<dbReference type="PROSITE" id="PS50082">
    <property type="entry name" value="WD_REPEATS_2"/>
    <property type="match status" value="1"/>
</dbReference>
<dbReference type="EMBL" id="LUCM01011589">
    <property type="protein sequence ID" value="KAA0183746.1"/>
    <property type="molecule type" value="Genomic_DNA"/>
</dbReference>
<dbReference type="OrthoDB" id="3367at2759"/>
<dbReference type="Pfam" id="PF00400">
    <property type="entry name" value="WD40"/>
    <property type="match status" value="1"/>
</dbReference>
<dbReference type="SUPFAM" id="SSF50978">
    <property type="entry name" value="WD40 repeat-like"/>
    <property type="match status" value="1"/>
</dbReference>
<keyword evidence="1 3" id="KW-0853">WD repeat</keyword>
<dbReference type="AlphaFoldDB" id="A0A8E0RJV4"/>
<dbReference type="Proteomes" id="UP000728185">
    <property type="component" value="Unassembled WGS sequence"/>
</dbReference>
<sequence>MSHSFEALEGQYQYYNCSGPQYKEPQTNNIGVRLSFLENVPRYDSVDITGEFSYGSQEWRTDTMYCYNIGKEVVVYLQENQNIPADRRLFKVPPTCHAFKPLSDDPRPILLVGLLNGEIQLISPIHKDTFKAFNEEKSIDKSPVTCVSWVPDSPNQFLVSHSSGHMYLYDEKIHPNTTPPAYELFKEGVGFSVYTCKAKSTRNPLYRWVFGTRNGSNCSGSCVSHHSDTLMARKLSSHIDGSFYRRFVATELKNDVSSGNLKEGGIPHSNLHFINDDAASVNQFAFSPCGRYLALVTEDGYLRVLEYHAMELYGFMRSYFAGLLCVDWSPDSRFVVVGGQDDLITVWSMQYRSVICRGEGHRSWVSTVRFDPYLCPPKCNVLDTRKCSPSTSANGCSLTQDLSHPCSEPCSENPRQLSVADDIDDELMLGTYRIGSVGQDTLFCLWDLTEDVIRQGVQFVLTIAPTRLPNGIFEDSLSCGSNFSGPMVVSPIQQTPDNPVCLSPSPTSSRPHRSSGNMITTPAFPSPGSAVCTSGRSMSNFFGFLTFNRKKLTPTTNAPAITGKFSAPAFGSERIKANSLVHRFSTASAHHRNPGDLAATTDPEKQLGSDDVAFKYASLNRSAYHNRLFEMNEECLFGSPMCPKFNDVPVIAPIVTTGIYQHRLTDLVFRRNSIHVVCQQGLIRAWSRPTSLRGNPNADSRLISLVESAQNSQSIGPRAVGSTGLFHSTAPGLAARSSGQSSSDSSDCGGPDSFLAHRSVDNKTVDNVEQIKSQRPYSPYRSTVTSGASRASQPPPALSRAPNEPAFPSACSSLDYDYVTGTTASFSRLHARGHMPSASSSADV</sequence>
<dbReference type="PANTHER" id="PTHR14107">
    <property type="entry name" value="WD REPEAT PROTEIN"/>
    <property type="match status" value="1"/>
</dbReference>
<evidence type="ECO:0000313" key="6">
    <source>
        <dbReference type="Proteomes" id="UP000728185"/>
    </source>
</evidence>
<dbReference type="InterPro" id="IPR036322">
    <property type="entry name" value="WD40_repeat_dom_sf"/>
</dbReference>
<feature type="region of interest" description="Disordered" evidence="4">
    <location>
        <begin position="499"/>
        <end position="521"/>
    </location>
</feature>
<comment type="caution">
    <text evidence="5">The sequence shown here is derived from an EMBL/GenBank/DDBJ whole genome shotgun (WGS) entry which is preliminary data.</text>
</comment>
<reference evidence="5" key="1">
    <citation type="submission" date="2019-05" db="EMBL/GenBank/DDBJ databases">
        <title>Annotation for the trematode Fasciolopsis buski.</title>
        <authorList>
            <person name="Choi Y.-J."/>
        </authorList>
    </citation>
    <scope>NUCLEOTIDE SEQUENCE</scope>
    <source>
        <strain evidence="5">HT</strain>
        <tissue evidence="5">Whole worm</tissue>
    </source>
</reference>
<accession>A0A8E0RJV4</accession>
<evidence type="ECO:0000256" key="4">
    <source>
        <dbReference type="SAM" id="MobiDB-lite"/>
    </source>
</evidence>
<evidence type="ECO:0000256" key="2">
    <source>
        <dbReference type="ARBA" id="ARBA00022737"/>
    </source>
</evidence>
<evidence type="ECO:0000313" key="5">
    <source>
        <dbReference type="EMBL" id="KAA0183746.1"/>
    </source>
</evidence>
<protein>
    <submittedName>
        <fullName evidence="5">WD repeat-containing protein 20</fullName>
    </submittedName>
</protein>
<gene>
    <name evidence="5" type="ORF">FBUS_04097</name>
</gene>
<dbReference type="PANTHER" id="PTHR14107:SF16">
    <property type="entry name" value="AT02583P"/>
    <property type="match status" value="1"/>
</dbReference>
<dbReference type="InterPro" id="IPR001680">
    <property type="entry name" value="WD40_rpt"/>
</dbReference>
<feature type="compositionally biased region" description="Low complexity" evidence="4">
    <location>
        <begin position="737"/>
        <end position="753"/>
    </location>
</feature>
<evidence type="ECO:0000256" key="3">
    <source>
        <dbReference type="PROSITE-ProRule" id="PRU00221"/>
    </source>
</evidence>
<dbReference type="SMART" id="SM00320">
    <property type="entry name" value="WD40"/>
    <property type="match status" value="4"/>
</dbReference>
<feature type="compositionally biased region" description="Polar residues" evidence="4">
    <location>
        <begin position="767"/>
        <end position="792"/>
    </location>
</feature>
<dbReference type="PROSITE" id="PS50294">
    <property type="entry name" value="WD_REPEATS_REGION"/>
    <property type="match status" value="1"/>
</dbReference>
<dbReference type="InterPro" id="IPR051362">
    <property type="entry name" value="WD_repeat_creC_regulators"/>
</dbReference>
<dbReference type="InterPro" id="IPR015943">
    <property type="entry name" value="WD40/YVTN_repeat-like_dom_sf"/>
</dbReference>
<feature type="repeat" description="WD" evidence="3">
    <location>
        <begin position="316"/>
        <end position="350"/>
    </location>
</feature>
<dbReference type="Gene3D" id="2.130.10.10">
    <property type="entry name" value="YVTN repeat-like/Quinoprotein amine dehydrogenase"/>
    <property type="match status" value="1"/>
</dbReference>
<keyword evidence="6" id="KW-1185">Reference proteome</keyword>
<proteinExistence type="predicted"/>
<organism evidence="5 6">
    <name type="scientific">Fasciolopsis buskii</name>
    <dbReference type="NCBI Taxonomy" id="27845"/>
    <lineage>
        <taxon>Eukaryota</taxon>
        <taxon>Metazoa</taxon>
        <taxon>Spiralia</taxon>
        <taxon>Lophotrochozoa</taxon>
        <taxon>Platyhelminthes</taxon>
        <taxon>Trematoda</taxon>
        <taxon>Digenea</taxon>
        <taxon>Plagiorchiida</taxon>
        <taxon>Echinostomata</taxon>
        <taxon>Echinostomatoidea</taxon>
        <taxon>Fasciolidae</taxon>
        <taxon>Fasciolopsis</taxon>
    </lineage>
</organism>
<name>A0A8E0RJV4_9TREM</name>
<feature type="region of interest" description="Disordered" evidence="4">
    <location>
        <begin position="731"/>
        <end position="806"/>
    </location>
</feature>
<keyword evidence="2" id="KW-0677">Repeat</keyword>